<feature type="chain" id="PRO_5045624524" evidence="4">
    <location>
        <begin position="24"/>
        <end position="458"/>
    </location>
</feature>
<evidence type="ECO:0000256" key="1">
    <source>
        <dbReference type="ARBA" id="ARBA00004613"/>
    </source>
</evidence>
<reference evidence="7 8" key="1">
    <citation type="submission" date="2024-02" db="EMBL/GenBank/DDBJ databases">
        <title>Seven novel Bacillus-like species.</title>
        <authorList>
            <person name="Liu G."/>
        </authorList>
    </citation>
    <scope>NUCLEOTIDE SEQUENCE [LARGE SCALE GENOMIC DNA]</scope>
    <source>
        <strain evidence="7 8">FJAT-52054</strain>
    </source>
</reference>
<evidence type="ECO:0000256" key="2">
    <source>
        <dbReference type="ARBA" id="ARBA00022525"/>
    </source>
</evidence>
<accession>A0ABZ2NID8</accession>
<dbReference type="Proteomes" id="UP001377337">
    <property type="component" value="Chromosome"/>
</dbReference>
<comment type="subcellular location">
    <subcellularLocation>
        <location evidence="1">Secreted</location>
    </subcellularLocation>
</comment>
<feature type="domain" description="DUF1565" evidence="5">
    <location>
        <begin position="34"/>
        <end position="232"/>
    </location>
</feature>
<organism evidence="7 8">
    <name type="scientific">Metabacillus sediminis</name>
    <dbReference type="NCBI Taxonomy" id="3117746"/>
    <lineage>
        <taxon>Bacteria</taxon>
        <taxon>Bacillati</taxon>
        <taxon>Bacillota</taxon>
        <taxon>Bacilli</taxon>
        <taxon>Bacillales</taxon>
        <taxon>Bacillaceae</taxon>
        <taxon>Metabacillus</taxon>
    </lineage>
</organism>
<dbReference type="InterPro" id="IPR011459">
    <property type="entry name" value="DUF1565"/>
</dbReference>
<evidence type="ECO:0000259" key="6">
    <source>
        <dbReference type="Pfam" id="PF13229"/>
    </source>
</evidence>
<dbReference type="Pfam" id="PF13229">
    <property type="entry name" value="Beta_helix"/>
    <property type="match status" value="1"/>
</dbReference>
<dbReference type="PANTHER" id="PTHR40088:SF2">
    <property type="entry name" value="SECRETED SUGAR HYDROLASE"/>
    <property type="match status" value="1"/>
</dbReference>
<name>A0ABZ2NID8_9BACI</name>
<dbReference type="EMBL" id="CP147407">
    <property type="protein sequence ID" value="WXB97292.1"/>
    <property type="molecule type" value="Genomic_DNA"/>
</dbReference>
<dbReference type="InterPro" id="IPR039448">
    <property type="entry name" value="Beta_helix"/>
</dbReference>
<feature type="domain" description="Right handed beta helix" evidence="6">
    <location>
        <begin position="248"/>
        <end position="379"/>
    </location>
</feature>
<keyword evidence="3 4" id="KW-0732">Signal</keyword>
<dbReference type="SUPFAM" id="SSF51126">
    <property type="entry name" value="Pectin lyase-like"/>
    <property type="match status" value="1"/>
</dbReference>
<dbReference type="Gene3D" id="2.160.20.10">
    <property type="entry name" value="Single-stranded right-handed beta-helix, Pectin lyase-like"/>
    <property type="match status" value="1"/>
</dbReference>
<dbReference type="InterPro" id="IPR006626">
    <property type="entry name" value="PbH1"/>
</dbReference>
<sequence length="458" mass="51092">MKKIILTVFLIISSFFLVNCSKAVIETKLYVAPTGSDQSPGTIRQPLKTIQKAVDQSKPGTTIYVRKGTYKEQVMIKKSGLSSAPIIIQAYPKEKAILDGTGVKISWDNQGLVSIHNKSYITIDGLEIRNYKTKQEDSLPIGISVSGSGKGIQLLRNHIHHIETQHPDGNAHGIAVYGTKAPQAIENVLISSNTLEDMKLGWSEALAVNGNVTNFRIQDNVIRRTNNIGIDAIGFEGTSPDDAFDQARNGLIRHNTVYQVSSYWNPAYGNEYTAGGIYVDGGKNITIEHNQVYKNDIGIEAASEHKGKSTSYITIRKNTIYENKSAGISIGGYDEERGNTINSTITENILYKNDTELQDSGQIYLQYNTRQNRIENNTLVAGGSKLLISNPFKQNKGNRIDHNLYYLEQGENETRWIWRGKELTGFSEYKKKSRQDGKSVFKKPGFVNEGKRDLRFSE</sequence>
<evidence type="ECO:0000256" key="3">
    <source>
        <dbReference type="ARBA" id="ARBA00022729"/>
    </source>
</evidence>
<keyword evidence="8" id="KW-1185">Reference proteome</keyword>
<dbReference type="PANTHER" id="PTHR40088">
    <property type="entry name" value="PECTATE LYASE (EUROFUNG)"/>
    <property type="match status" value="1"/>
</dbReference>
<dbReference type="InterPro" id="IPR011050">
    <property type="entry name" value="Pectin_lyase_fold/virulence"/>
</dbReference>
<evidence type="ECO:0000313" key="7">
    <source>
        <dbReference type="EMBL" id="WXB97292.1"/>
    </source>
</evidence>
<dbReference type="RefSeq" id="WP_338779586.1">
    <property type="nucleotide sequence ID" value="NZ_CP147407.1"/>
</dbReference>
<feature type="signal peptide" evidence="4">
    <location>
        <begin position="1"/>
        <end position="23"/>
    </location>
</feature>
<gene>
    <name evidence="7" type="ORF">WCV65_01940</name>
</gene>
<dbReference type="Pfam" id="PF07602">
    <property type="entry name" value="DUF1565"/>
    <property type="match status" value="1"/>
</dbReference>
<evidence type="ECO:0000313" key="8">
    <source>
        <dbReference type="Proteomes" id="UP001377337"/>
    </source>
</evidence>
<proteinExistence type="predicted"/>
<dbReference type="InterPro" id="IPR012334">
    <property type="entry name" value="Pectin_lyas_fold"/>
</dbReference>
<evidence type="ECO:0000259" key="5">
    <source>
        <dbReference type="Pfam" id="PF07602"/>
    </source>
</evidence>
<keyword evidence="2" id="KW-0964">Secreted</keyword>
<protein>
    <submittedName>
        <fullName evidence="7">Right-handed parallel beta-helix repeat-containing protein</fullName>
    </submittedName>
</protein>
<dbReference type="SMART" id="SM00710">
    <property type="entry name" value="PbH1"/>
    <property type="match status" value="7"/>
</dbReference>
<evidence type="ECO:0000256" key="4">
    <source>
        <dbReference type="SAM" id="SignalP"/>
    </source>
</evidence>
<dbReference type="InterPro" id="IPR052052">
    <property type="entry name" value="Polysaccharide_Lyase_9"/>
</dbReference>